<dbReference type="Proteomes" id="UP000299102">
    <property type="component" value="Unassembled WGS sequence"/>
</dbReference>
<organism evidence="2 3">
    <name type="scientific">Eumeta variegata</name>
    <name type="common">Bagworm moth</name>
    <name type="synonym">Eumeta japonica</name>
    <dbReference type="NCBI Taxonomy" id="151549"/>
    <lineage>
        <taxon>Eukaryota</taxon>
        <taxon>Metazoa</taxon>
        <taxon>Ecdysozoa</taxon>
        <taxon>Arthropoda</taxon>
        <taxon>Hexapoda</taxon>
        <taxon>Insecta</taxon>
        <taxon>Pterygota</taxon>
        <taxon>Neoptera</taxon>
        <taxon>Endopterygota</taxon>
        <taxon>Lepidoptera</taxon>
        <taxon>Glossata</taxon>
        <taxon>Ditrysia</taxon>
        <taxon>Tineoidea</taxon>
        <taxon>Psychidae</taxon>
        <taxon>Oiketicinae</taxon>
        <taxon>Eumeta</taxon>
    </lineage>
</organism>
<evidence type="ECO:0000313" key="2">
    <source>
        <dbReference type="EMBL" id="GBP08794.1"/>
    </source>
</evidence>
<reference evidence="2 3" key="1">
    <citation type="journal article" date="2019" name="Commun. Biol.">
        <title>The bagworm genome reveals a unique fibroin gene that provides high tensile strength.</title>
        <authorList>
            <person name="Kono N."/>
            <person name="Nakamura H."/>
            <person name="Ohtoshi R."/>
            <person name="Tomita M."/>
            <person name="Numata K."/>
            <person name="Arakawa K."/>
        </authorList>
    </citation>
    <scope>NUCLEOTIDE SEQUENCE [LARGE SCALE GENOMIC DNA]</scope>
</reference>
<protein>
    <submittedName>
        <fullName evidence="2">Uncharacterized protein</fullName>
    </submittedName>
</protein>
<comment type="caution">
    <text evidence="2">The sequence shown here is derived from an EMBL/GenBank/DDBJ whole genome shotgun (WGS) entry which is preliminary data.</text>
</comment>
<feature type="region of interest" description="Disordered" evidence="1">
    <location>
        <begin position="282"/>
        <end position="310"/>
    </location>
</feature>
<proteinExistence type="predicted"/>
<evidence type="ECO:0000256" key="1">
    <source>
        <dbReference type="SAM" id="MobiDB-lite"/>
    </source>
</evidence>
<gene>
    <name evidence="2" type="ORF">EVAR_7361_1</name>
</gene>
<feature type="compositionally biased region" description="Basic residues" evidence="1">
    <location>
        <begin position="282"/>
        <end position="292"/>
    </location>
</feature>
<dbReference type="EMBL" id="BGZK01000032">
    <property type="protein sequence ID" value="GBP08794.1"/>
    <property type="molecule type" value="Genomic_DNA"/>
</dbReference>
<sequence>MMKETQLKKFGPFPIIQGGEMISIFGARSLVHFFVVTASEAERGPTCSRARGRQPAARLGTSFISQPLVLAFHRTLLRARVATVVSPSELKKIKDTPSIDLYIVDRGATTVWAGNDRRRNCDNETGTDVLMCPLRHGRDRRGMSSKGPVHLETNKKERNLELAASPRARALWRRRPRGRNLYYTETLKKCYFVSFRNLRLMSRHENKYLSFETYACLKCGLGGRELFCLGEEHKYPSSAYSHAVPWQALCYKLFSSGFHKRRFCKQHGGFWRRDGFFFRTNSHRRSNGRMPKRTHDLGAQVSDVSRRRIR</sequence>
<dbReference type="AlphaFoldDB" id="A0A4C1T3T1"/>
<feature type="non-terminal residue" evidence="2">
    <location>
        <position position="310"/>
    </location>
</feature>
<accession>A0A4C1T3T1</accession>
<keyword evidence="3" id="KW-1185">Reference proteome</keyword>
<evidence type="ECO:0000313" key="3">
    <source>
        <dbReference type="Proteomes" id="UP000299102"/>
    </source>
</evidence>
<name>A0A4C1T3T1_EUMVA</name>